<dbReference type="PANTHER" id="PTHR31361:SF1">
    <property type="entry name" value="BETA-GLUCAN SYNTHESIS-ASSOCIATED PROTEIN KRE6-RELATED"/>
    <property type="match status" value="1"/>
</dbReference>
<keyword evidence="11" id="KW-1185">Reference proteome</keyword>
<keyword evidence="6" id="KW-0961">Cell wall biogenesis/degradation</keyword>
<evidence type="ECO:0000313" key="10">
    <source>
        <dbReference type="EMBL" id="KAG7362852.1"/>
    </source>
</evidence>
<proteinExistence type="predicted"/>
<evidence type="ECO:0000256" key="5">
    <source>
        <dbReference type="ARBA" id="ARBA00023180"/>
    </source>
</evidence>
<gene>
    <name evidence="10" type="ORF">IV203_026212</name>
</gene>
<accession>A0A9K3LIQ1</accession>
<name>A0A9K3LIQ1_9STRA</name>
<dbReference type="PANTHER" id="PTHR31361">
    <property type="entry name" value="BETA-GLUCAN SYNTHESIS-ASSOCIATED PROTEIN KRE6-RELATED"/>
    <property type="match status" value="1"/>
</dbReference>
<dbReference type="PROSITE" id="PS51762">
    <property type="entry name" value="GH16_2"/>
    <property type="match status" value="1"/>
</dbReference>
<evidence type="ECO:0000256" key="8">
    <source>
        <dbReference type="SAM" id="SignalP"/>
    </source>
</evidence>
<keyword evidence="3 7" id="KW-1133">Transmembrane helix</keyword>
<dbReference type="Pfam" id="PF03935">
    <property type="entry name" value="SKN1_KRE6_Sbg1"/>
    <property type="match status" value="1"/>
</dbReference>
<protein>
    <submittedName>
        <fullName evidence="10">Beta-glucan synthesis-associated SKN1 domain containing protein</fullName>
    </submittedName>
</protein>
<dbReference type="AlphaFoldDB" id="A0A9K3LIQ1"/>
<dbReference type="InterPro" id="IPR005629">
    <property type="entry name" value="Skn1/Kre6/Sbg1"/>
</dbReference>
<dbReference type="Proteomes" id="UP000693970">
    <property type="component" value="Unassembled WGS sequence"/>
</dbReference>
<evidence type="ECO:0000256" key="6">
    <source>
        <dbReference type="ARBA" id="ARBA00023316"/>
    </source>
</evidence>
<reference evidence="10" key="1">
    <citation type="journal article" date="2021" name="Sci. Rep.">
        <title>Diploid genomic architecture of Nitzschia inconspicua, an elite biomass production diatom.</title>
        <authorList>
            <person name="Oliver A."/>
            <person name="Podell S."/>
            <person name="Pinowska A."/>
            <person name="Traller J.C."/>
            <person name="Smith S.R."/>
            <person name="McClure R."/>
            <person name="Beliaev A."/>
            <person name="Bohutskyi P."/>
            <person name="Hill E.A."/>
            <person name="Rabines A."/>
            <person name="Zheng H."/>
            <person name="Allen L.Z."/>
            <person name="Kuo A."/>
            <person name="Grigoriev I.V."/>
            <person name="Allen A.E."/>
            <person name="Hazlebeck D."/>
            <person name="Allen E.E."/>
        </authorList>
    </citation>
    <scope>NUCLEOTIDE SEQUENCE</scope>
    <source>
        <strain evidence="10">Hildebrandi</strain>
    </source>
</reference>
<keyword evidence="4 7" id="KW-0472">Membrane</keyword>
<evidence type="ECO:0000313" key="11">
    <source>
        <dbReference type="Proteomes" id="UP000693970"/>
    </source>
</evidence>
<dbReference type="OrthoDB" id="412647at2759"/>
<dbReference type="GO" id="GO:0005886">
    <property type="term" value="C:plasma membrane"/>
    <property type="evidence" value="ECO:0007669"/>
    <property type="project" value="TreeGrafter"/>
</dbReference>
<reference evidence="10" key="2">
    <citation type="submission" date="2021-04" db="EMBL/GenBank/DDBJ databases">
        <authorList>
            <person name="Podell S."/>
        </authorList>
    </citation>
    <scope>NUCLEOTIDE SEQUENCE</scope>
    <source>
        <strain evidence="10">Hildebrandi</strain>
    </source>
</reference>
<feature type="signal peptide" evidence="8">
    <location>
        <begin position="1"/>
        <end position="19"/>
    </location>
</feature>
<keyword evidence="2 7" id="KW-0812">Transmembrane</keyword>
<evidence type="ECO:0000256" key="4">
    <source>
        <dbReference type="ARBA" id="ARBA00023136"/>
    </source>
</evidence>
<evidence type="ECO:0000259" key="9">
    <source>
        <dbReference type="PROSITE" id="PS51762"/>
    </source>
</evidence>
<feature type="domain" description="GH16" evidence="9">
    <location>
        <begin position="35"/>
        <end position="393"/>
    </location>
</feature>
<dbReference type="GO" id="GO:0015926">
    <property type="term" value="F:glucosidase activity"/>
    <property type="evidence" value="ECO:0007669"/>
    <property type="project" value="TreeGrafter"/>
</dbReference>
<feature type="chain" id="PRO_5039910081" evidence="8">
    <location>
        <begin position="20"/>
        <end position="666"/>
    </location>
</feature>
<comment type="caution">
    <text evidence="10">The sequence shown here is derived from an EMBL/GenBank/DDBJ whole genome shotgun (WGS) entry which is preliminary data.</text>
</comment>
<keyword evidence="5" id="KW-0325">Glycoprotein</keyword>
<sequence length="666" mass="73797">MIPLRVLLPSWLLSATVMAGFIDMNTPLEQRTTTSLVDGSVYHLVMSDEFNTPNRTFTDGHDPVWTALDKSDDDSSSAGGGSQQFYNSSFVTTTDDGMLKISTQIGKTTWQRYDAVKKQWKKEESYFNSGMVQSWEKFCFTGGIVEVDVILPGDPFIGGLWPAIWMLGNLGRATYESSTNNIWPWSFDTCDRKLQPAQTISACNSQNHFGMNPYQGRGATEIDLIEIMMGDSNGPLPSTDPPIELPYADMTLQVAPGVTKNRPQPGAPPLYEEKLAPNGHTVFLANDWYEGLKMEGNTSINPFFYGTYLAETKPGEPVSRTKKQAFQADAVGAAHQLTPAHFKTVHTFRLEWQPGDGGRIDWFSKGHRINATLSMEGEGLGEDWVHAYSILDEVVKKTTGAHIPIEPSYLIFNTAVSSTWGFPYDTPESCKKCYDCDDPKCSCTFSPGFCKMLRETDVALLIDSVRVYQSRDPSAHVGGNHTLGCDPLDYPTRGWIKGHSYNYVRNPPFSFADKGQYLKKVQKGGGKCSTNSDCGADIYDVNLTKVFEREGEASHRRIKGDSHSGRGICVPKSEFGGSFFGASDADHVCRCNDGYTGPHCLAQDHIDDTESAYNIRMSKSLFRSIPMFQFTPFMFVAVAGLIAASLAFGHVILHEKKTANTNRYKL</sequence>
<dbReference type="PROSITE" id="PS00022">
    <property type="entry name" value="EGF_1"/>
    <property type="match status" value="1"/>
</dbReference>
<dbReference type="PROSITE" id="PS01186">
    <property type="entry name" value="EGF_2"/>
    <property type="match status" value="1"/>
</dbReference>
<keyword evidence="8" id="KW-0732">Signal</keyword>
<dbReference type="GO" id="GO:0006078">
    <property type="term" value="P:(1-&gt;6)-beta-D-glucan biosynthetic process"/>
    <property type="evidence" value="ECO:0007669"/>
    <property type="project" value="TreeGrafter"/>
</dbReference>
<evidence type="ECO:0000256" key="7">
    <source>
        <dbReference type="SAM" id="Phobius"/>
    </source>
</evidence>
<feature type="transmembrane region" description="Helical" evidence="7">
    <location>
        <begin position="633"/>
        <end position="653"/>
    </location>
</feature>
<organism evidence="10 11">
    <name type="scientific">Nitzschia inconspicua</name>
    <dbReference type="NCBI Taxonomy" id="303405"/>
    <lineage>
        <taxon>Eukaryota</taxon>
        <taxon>Sar</taxon>
        <taxon>Stramenopiles</taxon>
        <taxon>Ochrophyta</taxon>
        <taxon>Bacillariophyta</taxon>
        <taxon>Bacillariophyceae</taxon>
        <taxon>Bacillariophycidae</taxon>
        <taxon>Bacillariales</taxon>
        <taxon>Bacillariaceae</taxon>
        <taxon>Nitzschia</taxon>
    </lineage>
</organism>
<dbReference type="InterPro" id="IPR000742">
    <property type="entry name" value="EGF"/>
</dbReference>
<evidence type="ECO:0000256" key="3">
    <source>
        <dbReference type="ARBA" id="ARBA00022989"/>
    </source>
</evidence>
<comment type="subcellular location">
    <subcellularLocation>
        <location evidence="1">Membrane</location>
        <topology evidence="1">Single-pass membrane protein</topology>
    </subcellularLocation>
</comment>
<dbReference type="GO" id="GO:0005789">
    <property type="term" value="C:endoplasmic reticulum membrane"/>
    <property type="evidence" value="ECO:0007669"/>
    <property type="project" value="TreeGrafter"/>
</dbReference>
<dbReference type="InterPro" id="IPR000757">
    <property type="entry name" value="Beta-glucanase-like"/>
</dbReference>
<dbReference type="GO" id="GO:0071555">
    <property type="term" value="P:cell wall organization"/>
    <property type="evidence" value="ECO:0007669"/>
    <property type="project" value="UniProtKB-KW"/>
</dbReference>
<evidence type="ECO:0000256" key="1">
    <source>
        <dbReference type="ARBA" id="ARBA00004167"/>
    </source>
</evidence>
<dbReference type="EMBL" id="JAGRRH010000010">
    <property type="protein sequence ID" value="KAG7362852.1"/>
    <property type="molecule type" value="Genomic_DNA"/>
</dbReference>
<evidence type="ECO:0000256" key="2">
    <source>
        <dbReference type="ARBA" id="ARBA00022692"/>
    </source>
</evidence>